<organism evidence="2 3">
    <name type="scientific">Corynespora cassiicola Philippines</name>
    <dbReference type="NCBI Taxonomy" id="1448308"/>
    <lineage>
        <taxon>Eukaryota</taxon>
        <taxon>Fungi</taxon>
        <taxon>Dikarya</taxon>
        <taxon>Ascomycota</taxon>
        <taxon>Pezizomycotina</taxon>
        <taxon>Dothideomycetes</taxon>
        <taxon>Pleosporomycetidae</taxon>
        <taxon>Pleosporales</taxon>
        <taxon>Corynesporascaceae</taxon>
        <taxon>Corynespora</taxon>
    </lineage>
</organism>
<proteinExistence type="predicted"/>
<feature type="region of interest" description="Disordered" evidence="1">
    <location>
        <begin position="99"/>
        <end position="119"/>
    </location>
</feature>
<reference evidence="2 3" key="1">
    <citation type="journal article" date="2018" name="Front. Microbiol.">
        <title>Genome-Wide Analysis of Corynespora cassiicola Leaf Fall Disease Putative Effectors.</title>
        <authorList>
            <person name="Lopez D."/>
            <person name="Ribeiro S."/>
            <person name="Label P."/>
            <person name="Fumanal B."/>
            <person name="Venisse J.S."/>
            <person name="Kohler A."/>
            <person name="de Oliveira R.R."/>
            <person name="Labutti K."/>
            <person name="Lipzen A."/>
            <person name="Lail K."/>
            <person name="Bauer D."/>
            <person name="Ohm R.A."/>
            <person name="Barry K.W."/>
            <person name="Spatafora J."/>
            <person name="Grigoriev I.V."/>
            <person name="Martin F.M."/>
            <person name="Pujade-Renaud V."/>
        </authorList>
    </citation>
    <scope>NUCLEOTIDE SEQUENCE [LARGE SCALE GENOMIC DNA]</scope>
    <source>
        <strain evidence="2 3">Philippines</strain>
    </source>
</reference>
<sequence length="231" mass="25413">MPAVARNHAAAPGAGGHGGRRVRTGWGLRSARDGEGDGDEGDRRGDACRHGCLEGGRDDDLAFRQRPKTSGEVQGPKKSRPWPERMFRARRAIVMASELSEGSRTHGRRQAQTGAQTRHIEALRCPRQAPAVVSQRGVPEEHPGSVMQRARMQRCLWASWALGRWRGRGWCGWCGPSLPRGAPVAEGGIMWLPRLMRRQARQGANPCRHTKQSHPAARAGQWPGRLRDAPA</sequence>
<keyword evidence="3" id="KW-1185">Reference proteome</keyword>
<evidence type="ECO:0000313" key="2">
    <source>
        <dbReference type="EMBL" id="PSN68019.1"/>
    </source>
</evidence>
<feature type="compositionally biased region" description="Basic and acidic residues" evidence="1">
    <location>
        <begin position="30"/>
        <end position="63"/>
    </location>
</feature>
<gene>
    <name evidence="2" type="ORF">BS50DRAFT_587241</name>
</gene>
<feature type="compositionally biased region" description="Low complexity" evidence="1">
    <location>
        <begin position="1"/>
        <end position="12"/>
    </location>
</feature>
<evidence type="ECO:0000313" key="3">
    <source>
        <dbReference type="Proteomes" id="UP000240883"/>
    </source>
</evidence>
<accession>A0A2T2NRM7</accession>
<evidence type="ECO:0000256" key="1">
    <source>
        <dbReference type="SAM" id="MobiDB-lite"/>
    </source>
</evidence>
<name>A0A2T2NRM7_CORCC</name>
<feature type="region of interest" description="Disordered" evidence="1">
    <location>
        <begin position="1"/>
        <end position="82"/>
    </location>
</feature>
<dbReference type="AlphaFoldDB" id="A0A2T2NRM7"/>
<protein>
    <submittedName>
        <fullName evidence="2">Uncharacterized protein</fullName>
    </submittedName>
</protein>
<dbReference type="EMBL" id="KZ678134">
    <property type="protein sequence ID" value="PSN68019.1"/>
    <property type="molecule type" value="Genomic_DNA"/>
</dbReference>
<feature type="region of interest" description="Disordered" evidence="1">
    <location>
        <begin position="200"/>
        <end position="231"/>
    </location>
</feature>
<dbReference type="Proteomes" id="UP000240883">
    <property type="component" value="Unassembled WGS sequence"/>
</dbReference>